<dbReference type="InterPro" id="IPR027417">
    <property type="entry name" value="P-loop_NTPase"/>
</dbReference>
<feature type="domain" description="DNA2/NAM7 helicase-like C-terminal" evidence="8">
    <location>
        <begin position="552"/>
        <end position="717"/>
    </location>
</feature>
<dbReference type="InterPro" id="IPR041679">
    <property type="entry name" value="DNA2/NAM7-like_C"/>
</dbReference>
<evidence type="ECO:0000259" key="7">
    <source>
        <dbReference type="Pfam" id="PF13086"/>
    </source>
</evidence>
<dbReference type="PANTHER" id="PTHR43788">
    <property type="entry name" value="DNA2/NAM7 HELICASE FAMILY MEMBER"/>
    <property type="match status" value="1"/>
</dbReference>
<dbReference type="SUPFAM" id="SSF52540">
    <property type="entry name" value="P-loop containing nucleoside triphosphate hydrolases"/>
    <property type="match status" value="1"/>
</dbReference>
<evidence type="ECO:0000259" key="8">
    <source>
        <dbReference type="Pfam" id="PF13087"/>
    </source>
</evidence>
<evidence type="ECO:0000313" key="9">
    <source>
        <dbReference type="EMBL" id="ANV97947.1"/>
    </source>
</evidence>
<comment type="similarity">
    <text evidence="1">Belongs to the DNA2/NAM7 helicase family.</text>
</comment>
<keyword evidence="4" id="KW-0347">Helicase</keyword>
<proteinExistence type="inferred from homology"/>
<dbReference type="STRING" id="222136.BBW65_03650"/>
<dbReference type="Gene3D" id="3.40.960.10">
    <property type="entry name" value="VSR Endonuclease"/>
    <property type="match status" value="1"/>
</dbReference>
<protein>
    <recommendedName>
        <fullName evidence="11">DUF2726 domain-containing protein</fullName>
    </recommendedName>
</protein>
<evidence type="ECO:0000256" key="4">
    <source>
        <dbReference type="ARBA" id="ARBA00022806"/>
    </source>
</evidence>
<evidence type="ECO:0000256" key="5">
    <source>
        <dbReference type="ARBA" id="ARBA00022840"/>
    </source>
</evidence>
<dbReference type="InterPro" id="IPR041677">
    <property type="entry name" value="DNA2/NAM7_AAA_11"/>
</dbReference>
<keyword evidence="10" id="KW-1185">Reference proteome</keyword>
<dbReference type="Proteomes" id="UP000092884">
    <property type="component" value="Chromosome"/>
</dbReference>
<keyword evidence="2" id="KW-0547">Nucleotide-binding</keyword>
<gene>
    <name evidence="9" type="ORF">BBW65_03650</name>
</gene>
<reference evidence="10" key="1">
    <citation type="submission" date="2016-07" db="EMBL/GenBank/DDBJ databases">
        <authorList>
            <person name="Florea S."/>
            <person name="Webb J.S."/>
            <person name="Jaromczyk J."/>
            <person name="Schardl C.L."/>
        </authorList>
    </citation>
    <scope>NUCLEOTIDE SEQUENCE [LARGE SCALE GENOMIC DNA]</scope>
    <source>
        <strain evidence="10">MIT 01-6242</strain>
    </source>
</reference>
<dbReference type="GO" id="GO:0043139">
    <property type="term" value="F:5'-3' DNA helicase activity"/>
    <property type="evidence" value="ECO:0007669"/>
    <property type="project" value="TreeGrafter"/>
</dbReference>
<feature type="domain" description="DNA2/NAM7 helicase helicase" evidence="7">
    <location>
        <begin position="175"/>
        <end position="525"/>
    </location>
</feature>
<evidence type="ECO:0000256" key="1">
    <source>
        <dbReference type="ARBA" id="ARBA00007913"/>
    </source>
</evidence>
<dbReference type="AlphaFoldDB" id="A0A1B1U575"/>
<evidence type="ECO:0008006" key="11">
    <source>
        <dbReference type="Google" id="ProtNLM"/>
    </source>
</evidence>
<dbReference type="InterPro" id="IPR024402">
    <property type="entry name" value="DUF2726"/>
</dbReference>
<dbReference type="KEGG" id="het:BBW65_03650"/>
<evidence type="ECO:0000256" key="2">
    <source>
        <dbReference type="ARBA" id="ARBA00022741"/>
    </source>
</evidence>
<dbReference type="PANTHER" id="PTHR43788:SF8">
    <property type="entry name" value="DNA-BINDING PROTEIN SMUBP-2"/>
    <property type="match status" value="1"/>
</dbReference>
<feature type="domain" description="DUF2726" evidence="6">
    <location>
        <begin position="774"/>
        <end position="892"/>
    </location>
</feature>
<dbReference type="OrthoDB" id="9757917at2"/>
<dbReference type="Pfam" id="PF13086">
    <property type="entry name" value="AAA_11"/>
    <property type="match status" value="1"/>
</dbReference>
<dbReference type="EMBL" id="CP016503">
    <property type="protein sequence ID" value="ANV97947.1"/>
    <property type="molecule type" value="Genomic_DNA"/>
</dbReference>
<dbReference type="Pfam" id="PF13087">
    <property type="entry name" value="AAA_12"/>
    <property type="match status" value="1"/>
</dbReference>
<sequence length="906" mass="105873">MDIEKFLVLIKNEDKTTEIKSINLIDDKFEVCFLNSPKSYYYKESSIVFLANPKTLDRENFDFFNVKKILRFDNYCKVFFFDGEIRLICYKDMPVKKDNANSSYFEYLQEIAGIVGIKPEKPDEPSNTDDQKPTMLQDFYSKIKDMSKKCAFYPYLNRLPIQSREIALTLSPFGLNISQFFAIQNAMKSQISVIEGPPGTGKTQSILNIIANILYEGKNVAVLSNNNSATRNVFEKLEQEGLEYLCANLGKKENVESFIEMQDKSTPYILNDIQRLGKAQRDKEHQKLQDLNIKVQEIFHLQEHIALQKNLLYELELEFKYFKNQMPLPPLYVTKLQKHSKKLLLSKIALQECKYRFLRFLLVCKLCFIGRIGNWAFYKQSPEEITRAFEYAYYKQKIREIEEDLSRNADKLKKLQKQDILKKLTSISKTLLFSYLKNNYQKPPSFDEKQIYSKPQEFCKNYPIIFSTTHSIRRCFDFREFLLDYIIVDESSQVDLVTGSLALLCAKNIVVVGDSKQLPNVITSQDCDKIKAIEKNYTLPQNFHYLSHSFLSSIIASFTNLPKTLLKEHYRCHPKIINFCNKRFYGNELVILSDEREDEPALEVIYTERGNHARGMHNQREADVVCNEVLPKLKYPPNDIGIIAPYREQVACINECIKKYASLEIQVDTVHSYQGREKEVIILTTTANENNPFIDDPKLLNVAITRAKKRFILITSKTFTQTQSNVSDFVRYITYHKGEIKTSNIKSIFDLLYKANAKAREDYLKGRKRISAFDSENLVYIVIQRVLENHYKGMLDIVSYVPLANLITPHHTDEEERRFIQHGSHFDFVIYHIMDKSLVLAIEVDGYAFHTQEKQKRRDGLKNKICQQYHIPLLRLNTTESQEEERIKKALENVLNFKTQDNLKLY</sequence>
<dbReference type="InterPro" id="IPR050534">
    <property type="entry name" value="Coronavir_polyprotein_1ab"/>
</dbReference>
<dbReference type="Pfam" id="PF10881">
    <property type="entry name" value="DUF2726"/>
    <property type="match status" value="1"/>
</dbReference>
<keyword evidence="5" id="KW-0067">ATP-binding</keyword>
<name>A0A1B1U575_9HELI</name>
<dbReference type="InterPro" id="IPR047187">
    <property type="entry name" value="SF1_C_Upf1"/>
</dbReference>
<evidence type="ECO:0000259" key="6">
    <source>
        <dbReference type="Pfam" id="PF10881"/>
    </source>
</evidence>
<evidence type="ECO:0000313" key="10">
    <source>
        <dbReference type="Proteomes" id="UP000092884"/>
    </source>
</evidence>
<organism evidence="9 10">
    <name type="scientific">Helicobacter enhydrae</name>
    <dbReference type="NCBI Taxonomy" id="222136"/>
    <lineage>
        <taxon>Bacteria</taxon>
        <taxon>Pseudomonadati</taxon>
        <taxon>Campylobacterota</taxon>
        <taxon>Epsilonproteobacteria</taxon>
        <taxon>Campylobacterales</taxon>
        <taxon>Helicobacteraceae</taxon>
        <taxon>Helicobacter</taxon>
    </lineage>
</organism>
<dbReference type="GO" id="GO:0005524">
    <property type="term" value="F:ATP binding"/>
    <property type="evidence" value="ECO:0007669"/>
    <property type="project" value="UniProtKB-KW"/>
</dbReference>
<dbReference type="CDD" id="cd17934">
    <property type="entry name" value="DEXXQc_Upf1-like"/>
    <property type="match status" value="1"/>
</dbReference>
<dbReference type="CDD" id="cd18808">
    <property type="entry name" value="SF1_C_Upf1"/>
    <property type="match status" value="1"/>
</dbReference>
<dbReference type="GO" id="GO:0016787">
    <property type="term" value="F:hydrolase activity"/>
    <property type="evidence" value="ECO:0007669"/>
    <property type="project" value="UniProtKB-KW"/>
</dbReference>
<keyword evidence="3" id="KW-0378">Hydrolase</keyword>
<evidence type="ECO:0000256" key="3">
    <source>
        <dbReference type="ARBA" id="ARBA00022801"/>
    </source>
</evidence>
<dbReference type="Gene3D" id="3.40.50.300">
    <property type="entry name" value="P-loop containing nucleotide triphosphate hydrolases"/>
    <property type="match status" value="2"/>
</dbReference>
<accession>A0A1B1U575</accession>